<comment type="caution">
    <text evidence="1">The sequence shown here is derived from an EMBL/GenBank/DDBJ whole genome shotgun (WGS) entry which is preliminary data.</text>
</comment>
<dbReference type="Proteomes" id="UP000004319">
    <property type="component" value="Unassembled WGS sequence"/>
</dbReference>
<accession>F7VDH7</accession>
<dbReference type="EMBL" id="BABS01000033">
    <property type="protein sequence ID" value="GAA08422.1"/>
    <property type="molecule type" value="Genomic_DNA"/>
</dbReference>
<protein>
    <submittedName>
        <fullName evidence="1">Uncharacterized protein</fullName>
    </submittedName>
</protein>
<gene>
    <name evidence="1" type="ORF">ATPR_1426</name>
</gene>
<organism evidence="1 2">
    <name type="scientific">Acetobacter tropicalis NBRC 101654</name>
    <dbReference type="NCBI Taxonomy" id="749388"/>
    <lineage>
        <taxon>Bacteria</taxon>
        <taxon>Pseudomonadati</taxon>
        <taxon>Pseudomonadota</taxon>
        <taxon>Alphaproteobacteria</taxon>
        <taxon>Acetobacterales</taxon>
        <taxon>Acetobacteraceae</taxon>
        <taxon>Acetobacter</taxon>
    </lineage>
</organism>
<proteinExistence type="predicted"/>
<sequence>MKRWHGISVLLKRAACSKPDLAFSQTEKGRAQRGNLCCPAFCCFTMKVGTSVGYKVAP</sequence>
<dbReference type="AlphaFoldDB" id="F7VDH7"/>
<evidence type="ECO:0000313" key="1">
    <source>
        <dbReference type="EMBL" id="GAA08422.1"/>
    </source>
</evidence>
<name>F7VDH7_9PROT</name>
<reference evidence="1 2" key="1">
    <citation type="journal article" date="2011" name="Biochem. Biophys. Res. Commun.">
        <title>Increased number of Arginine-based salt bridges contributes to the thermotolerance of thermotolerant acetic acid bacteria, Acetobacter tropicalis SKU1100.</title>
        <authorList>
            <person name="Matsutani M."/>
            <person name="Hirakawa H."/>
            <person name="Nishikura M."/>
            <person name="Soemphol W."/>
            <person name="Ali I.A.I."/>
            <person name="Yakushi T."/>
            <person name="Matsushita K."/>
        </authorList>
    </citation>
    <scope>NUCLEOTIDE SEQUENCE [LARGE SCALE GENOMIC DNA]</scope>
    <source>
        <strain evidence="1 2">NBRC 101654</strain>
    </source>
</reference>
<evidence type="ECO:0000313" key="2">
    <source>
        <dbReference type="Proteomes" id="UP000004319"/>
    </source>
</evidence>